<dbReference type="AlphaFoldDB" id="A0A285N9Q7"/>
<sequence length="99" mass="11314">MDRLAVIATFKQWFMLGLAIVCLIAGIATIWLPIPTGVPLLALGIFLLVAYSSSGRNWIRRTRKTWPFLDNKMAWIEDRAGKSIGRVLKTTRPFLRRKK</sequence>
<name>A0A285N9Q7_9HYPH</name>
<dbReference type="Proteomes" id="UP000219439">
    <property type="component" value="Unassembled WGS sequence"/>
</dbReference>
<feature type="transmembrane region" description="Helical" evidence="1">
    <location>
        <begin position="40"/>
        <end position="59"/>
    </location>
</feature>
<feature type="transmembrane region" description="Helical" evidence="1">
    <location>
        <begin position="12"/>
        <end position="34"/>
    </location>
</feature>
<dbReference type="RefSeq" id="WP_141401156.1">
    <property type="nucleotide sequence ID" value="NZ_OBEL01000001.1"/>
</dbReference>
<keyword evidence="1" id="KW-1133">Transmembrane helix</keyword>
<evidence type="ECO:0008006" key="4">
    <source>
        <dbReference type="Google" id="ProtNLM"/>
    </source>
</evidence>
<keyword evidence="1" id="KW-0472">Membrane</keyword>
<organism evidence="2 3">
    <name type="scientific">Cohaesibacter gelatinilyticus</name>
    <dbReference type="NCBI Taxonomy" id="372072"/>
    <lineage>
        <taxon>Bacteria</taxon>
        <taxon>Pseudomonadati</taxon>
        <taxon>Pseudomonadota</taxon>
        <taxon>Alphaproteobacteria</taxon>
        <taxon>Hyphomicrobiales</taxon>
        <taxon>Cohaesibacteraceae</taxon>
    </lineage>
</organism>
<keyword evidence="1" id="KW-0812">Transmembrane</keyword>
<gene>
    <name evidence="2" type="ORF">SAMN06265368_0351</name>
</gene>
<accession>A0A285N9Q7</accession>
<protein>
    <recommendedName>
        <fullName evidence="4">Transmembrane protein (PGPGW)</fullName>
    </recommendedName>
</protein>
<evidence type="ECO:0000313" key="3">
    <source>
        <dbReference type="Proteomes" id="UP000219439"/>
    </source>
</evidence>
<reference evidence="2 3" key="1">
    <citation type="submission" date="2017-09" db="EMBL/GenBank/DDBJ databases">
        <authorList>
            <person name="Ehlers B."/>
            <person name="Leendertz F.H."/>
        </authorList>
    </citation>
    <scope>NUCLEOTIDE SEQUENCE [LARGE SCALE GENOMIC DNA]</scope>
    <source>
        <strain evidence="2 3">DSM 18289</strain>
    </source>
</reference>
<proteinExistence type="predicted"/>
<dbReference type="OrthoDB" id="8452819at2"/>
<evidence type="ECO:0000256" key="1">
    <source>
        <dbReference type="SAM" id="Phobius"/>
    </source>
</evidence>
<evidence type="ECO:0000313" key="2">
    <source>
        <dbReference type="EMBL" id="SNZ06234.1"/>
    </source>
</evidence>
<dbReference type="EMBL" id="OBEL01000001">
    <property type="protein sequence ID" value="SNZ06234.1"/>
    <property type="molecule type" value="Genomic_DNA"/>
</dbReference>
<keyword evidence="3" id="KW-1185">Reference proteome</keyword>